<gene>
    <name evidence="3" type="ORF">ACFPZN_13165</name>
</gene>
<dbReference type="PANTHER" id="PTHR42820:SF1">
    <property type="entry name" value="SHORT-CHAIN DEHYDROGENASE_REDUCTASE FAMILY PROTEIN"/>
    <property type="match status" value="1"/>
</dbReference>
<proteinExistence type="inferred from homology"/>
<sequence>MSTGSFEGKAVLVTGGGSGIGQAAARQFAAAGADVLVADVDDAGARSTVESIRSAGGSADHQCADVSDEAQVEALVARAVDRFGGLDCAFNNAGVSAPRTPLAEMSVSEWDRLIRVNLTSVFLCMRAELRHMTAHGGGAIVNTASTAGLRPPPGVGAYAASKHGVVGLTKTAAGEHAGGPVRVNAICPGGTDTPLLRASIGRDADVGARWASRPMSTADDVAAAALWLCSDAARSVSGVALVVDRGAMFA</sequence>
<keyword evidence="4" id="KW-1185">Reference proteome</keyword>
<accession>A0ABW0ZVP5</accession>
<dbReference type="PRINTS" id="PR00080">
    <property type="entry name" value="SDRFAMILY"/>
</dbReference>
<keyword evidence="3" id="KW-0560">Oxidoreductase</keyword>
<feature type="domain" description="Ketoreductase" evidence="2">
    <location>
        <begin position="9"/>
        <end position="192"/>
    </location>
</feature>
<organism evidence="3 4">
    <name type="scientific">Actinomadura rugatobispora</name>
    <dbReference type="NCBI Taxonomy" id="1994"/>
    <lineage>
        <taxon>Bacteria</taxon>
        <taxon>Bacillati</taxon>
        <taxon>Actinomycetota</taxon>
        <taxon>Actinomycetes</taxon>
        <taxon>Streptosporangiales</taxon>
        <taxon>Thermomonosporaceae</taxon>
        <taxon>Actinomadura</taxon>
    </lineage>
</organism>
<dbReference type="InterPro" id="IPR036291">
    <property type="entry name" value="NAD(P)-bd_dom_sf"/>
</dbReference>
<dbReference type="SUPFAM" id="SSF51735">
    <property type="entry name" value="NAD(P)-binding Rossmann-fold domains"/>
    <property type="match status" value="1"/>
</dbReference>
<dbReference type="GO" id="GO:0016491">
    <property type="term" value="F:oxidoreductase activity"/>
    <property type="evidence" value="ECO:0007669"/>
    <property type="project" value="UniProtKB-KW"/>
</dbReference>
<dbReference type="CDD" id="cd05233">
    <property type="entry name" value="SDR_c"/>
    <property type="match status" value="1"/>
</dbReference>
<dbReference type="RefSeq" id="WP_378282188.1">
    <property type="nucleotide sequence ID" value="NZ_JBHSON010000015.1"/>
</dbReference>
<dbReference type="Proteomes" id="UP001596074">
    <property type="component" value="Unassembled WGS sequence"/>
</dbReference>
<dbReference type="Gene3D" id="3.40.50.720">
    <property type="entry name" value="NAD(P)-binding Rossmann-like Domain"/>
    <property type="match status" value="1"/>
</dbReference>
<name>A0ABW0ZVP5_9ACTN</name>
<comment type="caution">
    <text evidence="3">The sequence shown here is derived from an EMBL/GenBank/DDBJ whole genome shotgun (WGS) entry which is preliminary data.</text>
</comment>
<evidence type="ECO:0000259" key="2">
    <source>
        <dbReference type="SMART" id="SM00822"/>
    </source>
</evidence>
<dbReference type="InterPro" id="IPR020904">
    <property type="entry name" value="Sc_DH/Rdtase_CS"/>
</dbReference>
<dbReference type="EMBL" id="JBHSON010000015">
    <property type="protein sequence ID" value="MFC5746567.1"/>
    <property type="molecule type" value="Genomic_DNA"/>
</dbReference>
<dbReference type="SMART" id="SM00822">
    <property type="entry name" value="PKS_KR"/>
    <property type="match status" value="1"/>
</dbReference>
<evidence type="ECO:0000256" key="1">
    <source>
        <dbReference type="ARBA" id="ARBA00006484"/>
    </source>
</evidence>
<evidence type="ECO:0000313" key="3">
    <source>
        <dbReference type="EMBL" id="MFC5746567.1"/>
    </source>
</evidence>
<reference evidence="4" key="1">
    <citation type="journal article" date="2019" name="Int. J. Syst. Evol. Microbiol.">
        <title>The Global Catalogue of Microorganisms (GCM) 10K type strain sequencing project: providing services to taxonomists for standard genome sequencing and annotation.</title>
        <authorList>
            <consortium name="The Broad Institute Genomics Platform"/>
            <consortium name="The Broad Institute Genome Sequencing Center for Infectious Disease"/>
            <person name="Wu L."/>
            <person name="Ma J."/>
        </authorList>
    </citation>
    <scope>NUCLEOTIDE SEQUENCE [LARGE SCALE GENOMIC DNA]</scope>
    <source>
        <strain evidence="4">KCTC 42087</strain>
    </source>
</reference>
<dbReference type="InterPro" id="IPR002347">
    <property type="entry name" value="SDR_fam"/>
</dbReference>
<dbReference type="PRINTS" id="PR00081">
    <property type="entry name" value="GDHRDH"/>
</dbReference>
<dbReference type="EC" id="1.1.1.-" evidence="3"/>
<dbReference type="PROSITE" id="PS00061">
    <property type="entry name" value="ADH_SHORT"/>
    <property type="match status" value="1"/>
</dbReference>
<protein>
    <submittedName>
        <fullName evidence="3">SDR family NAD(P)-dependent oxidoreductase</fullName>
        <ecNumber evidence="3">1.1.1.-</ecNumber>
    </submittedName>
</protein>
<evidence type="ECO:0000313" key="4">
    <source>
        <dbReference type="Proteomes" id="UP001596074"/>
    </source>
</evidence>
<dbReference type="InterPro" id="IPR057326">
    <property type="entry name" value="KR_dom"/>
</dbReference>
<comment type="similarity">
    <text evidence="1">Belongs to the short-chain dehydrogenases/reductases (SDR) family.</text>
</comment>
<dbReference type="PANTHER" id="PTHR42820">
    <property type="entry name" value="SHORT-CHAIN DEHYDROGENASE REDUCTASE"/>
    <property type="match status" value="1"/>
</dbReference>
<dbReference type="NCBIfam" id="NF005559">
    <property type="entry name" value="PRK07231.1"/>
    <property type="match status" value="1"/>
</dbReference>
<dbReference type="Pfam" id="PF13561">
    <property type="entry name" value="adh_short_C2"/>
    <property type="match status" value="1"/>
</dbReference>